<feature type="region of interest" description="Disordered" evidence="1">
    <location>
        <begin position="82"/>
        <end position="117"/>
    </location>
</feature>
<organism evidence="2 3">
    <name type="scientific">Colocasia esculenta</name>
    <name type="common">Wild taro</name>
    <name type="synonym">Arum esculentum</name>
    <dbReference type="NCBI Taxonomy" id="4460"/>
    <lineage>
        <taxon>Eukaryota</taxon>
        <taxon>Viridiplantae</taxon>
        <taxon>Streptophyta</taxon>
        <taxon>Embryophyta</taxon>
        <taxon>Tracheophyta</taxon>
        <taxon>Spermatophyta</taxon>
        <taxon>Magnoliopsida</taxon>
        <taxon>Liliopsida</taxon>
        <taxon>Araceae</taxon>
        <taxon>Aroideae</taxon>
        <taxon>Colocasieae</taxon>
        <taxon>Colocasia</taxon>
    </lineage>
</organism>
<comment type="caution">
    <text evidence="2">The sequence shown here is derived from an EMBL/GenBank/DDBJ whole genome shotgun (WGS) entry which is preliminary data.</text>
</comment>
<dbReference type="PANTHER" id="PTHR36045">
    <property type="entry name" value="OS04G0558500 PROTEIN"/>
    <property type="match status" value="1"/>
</dbReference>
<dbReference type="PANTHER" id="PTHR36045:SF2">
    <property type="entry name" value="OS04G0558500 PROTEIN"/>
    <property type="match status" value="1"/>
</dbReference>
<feature type="region of interest" description="Disordered" evidence="1">
    <location>
        <begin position="1"/>
        <end position="42"/>
    </location>
</feature>
<gene>
    <name evidence="2" type="ORF">Taro_040279</name>
</gene>
<name>A0A843WY11_COLES</name>
<dbReference type="EMBL" id="NMUH01003873">
    <property type="protein sequence ID" value="MQM07440.1"/>
    <property type="molecule type" value="Genomic_DNA"/>
</dbReference>
<protein>
    <submittedName>
        <fullName evidence="2">Uncharacterized protein</fullName>
    </submittedName>
</protein>
<evidence type="ECO:0000313" key="2">
    <source>
        <dbReference type="EMBL" id="MQM07440.1"/>
    </source>
</evidence>
<evidence type="ECO:0000256" key="1">
    <source>
        <dbReference type="SAM" id="MobiDB-lite"/>
    </source>
</evidence>
<dbReference type="OrthoDB" id="781564at2759"/>
<accession>A0A843WY11</accession>
<dbReference type="Proteomes" id="UP000652761">
    <property type="component" value="Unassembled WGS sequence"/>
</dbReference>
<proteinExistence type="predicted"/>
<reference evidence="2" key="1">
    <citation type="submission" date="2017-07" db="EMBL/GenBank/DDBJ databases">
        <title>Taro Niue Genome Assembly and Annotation.</title>
        <authorList>
            <person name="Atibalentja N."/>
            <person name="Keating K."/>
            <person name="Fields C.J."/>
        </authorList>
    </citation>
    <scope>NUCLEOTIDE SEQUENCE</scope>
    <source>
        <strain evidence="2">Niue_2</strain>
        <tissue evidence="2">Leaf</tissue>
    </source>
</reference>
<sequence length="171" mass="18822">MSNKGVRRTLVLEEVSARESSGDEGGGGGAEQAEETEEEREIRELEAEVKGMAERIQHFRRTVPSRLARALSSQLAAQRRRLPLDVDAGAQDRASQGGAAGPQHEGTSETTIPDGDPEICERLHTFRAKICSNIDAMPNILKRINGCIARIKRADQNAVVIHSVFKKRRKI</sequence>
<keyword evidence="3" id="KW-1185">Reference proteome</keyword>
<dbReference type="AlphaFoldDB" id="A0A843WY11"/>
<evidence type="ECO:0000313" key="3">
    <source>
        <dbReference type="Proteomes" id="UP000652761"/>
    </source>
</evidence>